<evidence type="ECO:0000256" key="1">
    <source>
        <dbReference type="ARBA" id="ARBA00007592"/>
    </source>
</evidence>
<dbReference type="InterPro" id="IPR002220">
    <property type="entry name" value="DapA-like"/>
</dbReference>
<dbReference type="PRINTS" id="PR00146">
    <property type="entry name" value="DHPICSNTHASE"/>
</dbReference>
<dbReference type="InterPro" id="IPR013785">
    <property type="entry name" value="Aldolase_TIM"/>
</dbReference>
<keyword evidence="2" id="KW-0456">Lyase</keyword>
<dbReference type="GO" id="GO:0005829">
    <property type="term" value="C:cytosol"/>
    <property type="evidence" value="ECO:0007669"/>
    <property type="project" value="TreeGrafter"/>
</dbReference>
<proteinExistence type="inferred from homology"/>
<dbReference type="STRING" id="748909.SAMN05192575_107220"/>
<gene>
    <name evidence="3" type="ORF">SAMN05192575_107220</name>
</gene>
<dbReference type="EMBL" id="FOKC01000007">
    <property type="protein sequence ID" value="SFB32933.1"/>
    <property type="molecule type" value="Genomic_DNA"/>
</dbReference>
<dbReference type="GO" id="GO:0008840">
    <property type="term" value="F:4-hydroxy-tetrahydrodipicolinate synthase activity"/>
    <property type="evidence" value="ECO:0007669"/>
    <property type="project" value="TreeGrafter"/>
</dbReference>
<dbReference type="PANTHER" id="PTHR12128">
    <property type="entry name" value="DIHYDRODIPICOLINATE SYNTHASE"/>
    <property type="match status" value="1"/>
</dbReference>
<comment type="similarity">
    <text evidence="1">Belongs to the DapA family.</text>
</comment>
<sequence>MSGTRLDRGLWMVLASPFDDALTLDTASLERQLVLADSVSAQGVVALGVFGEADALTRAEQQDVVRTVTGSSDLPVVLGLSARTTAVAVDQAVSCLEAAERQPRALMVQVHSPRADVLVQHFTAIHEATGLPVVVQDYPAASGVTVVADALVEAVRACDGFVAAVKAESAPTPPAIATLTAAVGAPVFGGLGGVGLVDELGCGAAGAMTGMSHPEGLRATLDAQASGGFAAAHAAWAPWLPLVTFEGQLKVGLAIRKEILRRRGVLATGRVRPPAAPLPPSLVPLLEQHLSHLPPTPGGDPWTSD</sequence>
<dbReference type="SUPFAM" id="SSF51569">
    <property type="entry name" value="Aldolase"/>
    <property type="match status" value="1"/>
</dbReference>
<protein>
    <submittedName>
        <fullName evidence="3">4-hydroxy-tetrahydrodipicolinate synthase</fullName>
    </submittedName>
</protein>
<accession>A0A1I1A924</accession>
<dbReference type="Gene3D" id="3.20.20.70">
    <property type="entry name" value="Aldolase class I"/>
    <property type="match status" value="1"/>
</dbReference>
<name>A0A1I1A924_9ACTN</name>
<evidence type="ECO:0000256" key="2">
    <source>
        <dbReference type="ARBA" id="ARBA00023239"/>
    </source>
</evidence>
<organism evidence="3 4">
    <name type="scientific">Nocardioides alpinus</name>
    <dbReference type="NCBI Taxonomy" id="748909"/>
    <lineage>
        <taxon>Bacteria</taxon>
        <taxon>Bacillati</taxon>
        <taxon>Actinomycetota</taxon>
        <taxon>Actinomycetes</taxon>
        <taxon>Propionibacteriales</taxon>
        <taxon>Nocardioidaceae</taxon>
        <taxon>Nocardioides</taxon>
    </lineage>
</organism>
<dbReference type="AlphaFoldDB" id="A0A1I1A924"/>
<reference evidence="3" key="1">
    <citation type="submission" date="2016-10" db="EMBL/GenBank/DDBJ databases">
        <authorList>
            <person name="de Groot N.N."/>
        </authorList>
    </citation>
    <scope>NUCLEOTIDE SEQUENCE [LARGE SCALE GENOMIC DNA]</scope>
    <source>
        <strain evidence="3">CGMCC 1.10697</strain>
    </source>
</reference>
<dbReference type="Pfam" id="PF00701">
    <property type="entry name" value="DHDPS"/>
    <property type="match status" value="1"/>
</dbReference>
<dbReference type="CDD" id="cd00408">
    <property type="entry name" value="DHDPS-like"/>
    <property type="match status" value="1"/>
</dbReference>
<evidence type="ECO:0000313" key="4">
    <source>
        <dbReference type="Proteomes" id="UP000199113"/>
    </source>
</evidence>
<dbReference type="PANTHER" id="PTHR12128:SF66">
    <property type="entry name" value="4-HYDROXY-2-OXOGLUTARATE ALDOLASE, MITOCHONDRIAL"/>
    <property type="match status" value="1"/>
</dbReference>
<dbReference type="SMART" id="SM01130">
    <property type="entry name" value="DHDPS"/>
    <property type="match status" value="1"/>
</dbReference>
<dbReference type="RefSeq" id="WP_198554276.1">
    <property type="nucleotide sequence ID" value="NZ_FOKC01000007.1"/>
</dbReference>
<dbReference type="Proteomes" id="UP000199113">
    <property type="component" value="Unassembled WGS sequence"/>
</dbReference>
<evidence type="ECO:0000313" key="3">
    <source>
        <dbReference type="EMBL" id="SFB32933.1"/>
    </source>
</evidence>